<evidence type="ECO:0000313" key="7">
    <source>
        <dbReference type="EMBL" id="OLP74829.1"/>
    </source>
</evidence>
<sequence length="181" mass="19809">MAMAGLSRKQGSLVAYQAACACSGVKVMTYGGPMQITNCHCDACHAATGHSYAIWAAYPLSRTLLIVNSPLRSFRISENGADRFFCGRCGCSVAMQYHPNSVWPEYHTVWLARHFAELTGGCDEVHIFREDEPMDSAPLPTTEEFQMPPGPRQDQGAAEPVAAGIENFDQITASMKFWARG</sequence>
<dbReference type="Pfam" id="PF04828">
    <property type="entry name" value="GFA"/>
    <property type="match status" value="1"/>
</dbReference>
<evidence type="ECO:0000313" key="8">
    <source>
        <dbReference type="Proteomes" id="UP000186817"/>
    </source>
</evidence>
<feature type="region of interest" description="Disordered" evidence="5">
    <location>
        <begin position="139"/>
        <end position="158"/>
    </location>
</feature>
<dbReference type="InterPro" id="IPR011057">
    <property type="entry name" value="Mss4-like_sf"/>
</dbReference>
<evidence type="ECO:0000256" key="2">
    <source>
        <dbReference type="ARBA" id="ARBA00022723"/>
    </source>
</evidence>
<dbReference type="PANTHER" id="PTHR33337">
    <property type="entry name" value="GFA DOMAIN-CONTAINING PROTEIN"/>
    <property type="match status" value="1"/>
</dbReference>
<dbReference type="PROSITE" id="PS51891">
    <property type="entry name" value="CENP_V_GFA"/>
    <property type="match status" value="1"/>
</dbReference>
<dbReference type="GO" id="GO:0016846">
    <property type="term" value="F:carbon-sulfur lyase activity"/>
    <property type="evidence" value="ECO:0007669"/>
    <property type="project" value="InterPro"/>
</dbReference>
<comment type="similarity">
    <text evidence="1">Belongs to the Gfa family.</text>
</comment>
<dbReference type="Proteomes" id="UP000186817">
    <property type="component" value="Unassembled WGS sequence"/>
</dbReference>
<keyword evidence="3" id="KW-0862">Zinc</keyword>
<keyword evidence="4" id="KW-0456">Lyase</keyword>
<feature type="domain" description="CENP-V/GFA" evidence="6">
    <location>
        <begin position="16"/>
        <end position="135"/>
    </location>
</feature>
<evidence type="ECO:0000259" key="6">
    <source>
        <dbReference type="PROSITE" id="PS51891"/>
    </source>
</evidence>
<keyword evidence="8" id="KW-1185">Reference proteome</keyword>
<dbReference type="Gene3D" id="3.90.1590.10">
    <property type="entry name" value="glutathione-dependent formaldehyde- activating enzyme (gfa)"/>
    <property type="match status" value="1"/>
</dbReference>
<dbReference type="AlphaFoldDB" id="A0A1Q9BVY1"/>
<dbReference type="PANTHER" id="PTHR33337:SF40">
    <property type="entry name" value="CENP-V_GFA DOMAIN-CONTAINING PROTEIN-RELATED"/>
    <property type="match status" value="1"/>
</dbReference>
<dbReference type="SUPFAM" id="SSF51316">
    <property type="entry name" value="Mss4-like"/>
    <property type="match status" value="1"/>
</dbReference>
<reference evidence="7 8" key="1">
    <citation type="submission" date="2016-02" db="EMBL/GenBank/DDBJ databases">
        <title>Genome analysis of coral dinoflagellate symbionts highlights evolutionary adaptations to a symbiotic lifestyle.</title>
        <authorList>
            <person name="Aranda M."/>
            <person name="Li Y."/>
            <person name="Liew Y.J."/>
            <person name="Baumgarten S."/>
            <person name="Simakov O."/>
            <person name="Wilson M."/>
            <person name="Piel J."/>
            <person name="Ashoor H."/>
            <person name="Bougouffa S."/>
            <person name="Bajic V.B."/>
            <person name="Ryu T."/>
            <person name="Ravasi T."/>
            <person name="Bayer T."/>
            <person name="Micklem G."/>
            <person name="Kim H."/>
            <person name="Bhak J."/>
            <person name="Lajeunesse T.C."/>
            <person name="Voolstra C.R."/>
        </authorList>
    </citation>
    <scope>NUCLEOTIDE SEQUENCE [LARGE SCALE GENOMIC DNA]</scope>
    <source>
        <strain evidence="7 8">CCMP2467</strain>
    </source>
</reference>
<dbReference type="InterPro" id="IPR006913">
    <property type="entry name" value="CENP-V/GFA"/>
</dbReference>
<evidence type="ECO:0000256" key="5">
    <source>
        <dbReference type="SAM" id="MobiDB-lite"/>
    </source>
</evidence>
<gene>
    <name evidence="7" type="ORF">AK812_SmicGene45524</name>
</gene>
<evidence type="ECO:0000256" key="4">
    <source>
        <dbReference type="ARBA" id="ARBA00023239"/>
    </source>
</evidence>
<name>A0A1Q9BVY1_SYMMI</name>
<evidence type="ECO:0000256" key="1">
    <source>
        <dbReference type="ARBA" id="ARBA00005495"/>
    </source>
</evidence>
<dbReference type="OrthoDB" id="406047at2759"/>
<protein>
    <recommendedName>
        <fullName evidence="6">CENP-V/GFA domain-containing protein</fullName>
    </recommendedName>
</protein>
<comment type="caution">
    <text evidence="7">The sequence shown here is derived from an EMBL/GenBank/DDBJ whole genome shotgun (WGS) entry which is preliminary data.</text>
</comment>
<dbReference type="EMBL" id="LSRX01003157">
    <property type="protein sequence ID" value="OLP74829.1"/>
    <property type="molecule type" value="Genomic_DNA"/>
</dbReference>
<accession>A0A1Q9BVY1</accession>
<keyword evidence="2" id="KW-0479">Metal-binding</keyword>
<organism evidence="7 8">
    <name type="scientific">Symbiodinium microadriaticum</name>
    <name type="common">Dinoflagellate</name>
    <name type="synonym">Zooxanthella microadriatica</name>
    <dbReference type="NCBI Taxonomy" id="2951"/>
    <lineage>
        <taxon>Eukaryota</taxon>
        <taxon>Sar</taxon>
        <taxon>Alveolata</taxon>
        <taxon>Dinophyceae</taxon>
        <taxon>Suessiales</taxon>
        <taxon>Symbiodiniaceae</taxon>
        <taxon>Symbiodinium</taxon>
    </lineage>
</organism>
<evidence type="ECO:0000256" key="3">
    <source>
        <dbReference type="ARBA" id="ARBA00022833"/>
    </source>
</evidence>
<dbReference type="GO" id="GO:0046872">
    <property type="term" value="F:metal ion binding"/>
    <property type="evidence" value="ECO:0007669"/>
    <property type="project" value="UniProtKB-KW"/>
</dbReference>
<proteinExistence type="inferred from homology"/>